<gene>
    <name evidence="1" type="ORF">LCGC14_2697870</name>
</gene>
<organism evidence="1">
    <name type="scientific">marine sediment metagenome</name>
    <dbReference type="NCBI Taxonomy" id="412755"/>
    <lineage>
        <taxon>unclassified sequences</taxon>
        <taxon>metagenomes</taxon>
        <taxon>ecological metagenomes</taxon>
    </lineage>
</organism>
<name>A0A0F8ZGK3_9ZZZZ</name>
<evidence type="ECO:0008006" key="2">
    <source>
        <dbReference type="Google" id="ProtNLM"/>
    </source>
</evidence>
<evidence type="ECO:0000313" key="1">
    <source>
        <dbReference type="EMBL" id="KKK92942.1"/>
    </source>
</evidence>
<dbReference type="EMBL" id="LAZR01047988">
    <property type="protein sequence ID" value="KKK92942.1"/>
    <property type="molecule type" value="Genomic_DNA"/>
</dbReference>
<comment type="caution">
    <text evidence="1">The sequence shown here is derived from an EMBL/GenBank/DDBJ whole genome shotgun (WGS) entry which is preliminary data.</text>
</comment>
<sequence>MFRIKESNKQLGNSINAFLKRRDKLTRIEWEKFLRPLMRNAENEIITKIKSNTLSSWQLSNLKRIQANINETIIGFNNQFQAALANGQDKLAEFSANEADFRLKFAKLNIPSKVFISKDVLATIQPLTQNFVNFFSQEMARIVGSEIATGLSTNQSINQVSLAIKKRFKSSQMSFARAHRIASTEMLTASSAADISRGLEIAEENPEARKVWIDQHKPNARTSHIATENRSKRKPLTMKALFRVGGERALFPRDLRLSAKNRVNCGCNLVYVNKNDREGLQEISDSVIDQKDKDKVFATKRK</sequence>
<reference evidence="1" key="1">
    <citation type="journal article" date="2015" name="Nature">
        <title>Complex archaea that bridge the gap between prokaryotes and eukaryotes.</title>
        <authorList>
            <person name="Spang A."/>
            <person name="Saw J.H."/>
            <person name="Jorgensen S.L."/>
            <person name="Zaremba-Niedzwiedzka K."/>
            <person name="Martijn J."/>
            <person name="Lind A.E."/>
            <person name="van Eijk R."/>
            <person name="Schleper C."/>
            <person name="Guy L."/>
            <person name="Ettema T.J."/>
        </authorList>
    </citation>
    <scope>NUCLEOTIDE SEQUENCE</scope>
</reference>
<dbReference type="AlphaFoldDB" id="A0A0F8ZGK3"/>
<proteinExistence type="predicted"/>
<accession>A0A0F8ZGK3</accession>
<protein>
    <recommendedName>
        <fullName evidence="2">Phage head morphogenesis domain-containing protein</fullName>
    </recommendedName>
</protein>